<feature type="domain" description="DUF6630" evidence="2">
    <location>
        <begin position="77"/>
        <end position="203"/>
    </location>
</feature>
<dbReference type="EMBL" id="JAPQFL010000002">
    <property type="protein sequence ID" value="MDD9327539.1"/>
    <property type="molecule type" value="Genomic_DNA"/>
</dbReference>
<organism evidence="3">
    <name type="scientific">Neisseria leonii</name>
    <dbReference type="NCBI Taxonomy" id="2995413"/>
    <lineage>
        <taxon>Bacteria</taxon>
        <taxon>Pseudomonadati</taxon>
        <taxon>Pseudomonadota</taxon>
        <taxon>Betaproteobacteria</taxon>
        <taxon>Neisseriales</taxon>
        <taxon>Neisseriaceae</taxon>
        <taxon>Neisseria</taxon>
    </lineage>
</organism>
<dbReference type="InterPro" id="IPR046582">
    <property type="entry name" value="DUF6630"/>
</dbReference>
<gene>
    <name evidence="3" type="ORF">ORY91_000945</name>
    <name evidence="4" type="ORF">V9W64_08345</name>
</gene>
<sequence>MQEALVLIGILFAVTLMIALMFMNRRDGGGAPVDERVPLPPITRGEPVPARQSESEQAFRAWLAVLYQDNPRHVDAVVADVAARLRKRGIAAGEFPAEDVIALGAGEAVGGEHAFAVNRDDGESFSAYIRDMAARFRFDLADGTSHAPLPERMRAVYPQFLARNAVLYCAKTDGGFYFLMIVPKRDSEDFVRAAQLWGAEIRPADQPFD</sequence>
<dbReference type="AlphaFoldDB" id="A0A9X4E1R0"/>
<evidence type="ECO:0000259" key="2">
    <source>
        <dbReference type="Pfam" id="PF20335"/>
    </source>
</evidence>
<evidence type="ECO:0000256" key="1">
    <source>
        <dbReference type="SAM" id="Phobius"/>
    </source>
</evidence>
<keyword evidence="1" id="KW-0812">Transmembrane</keyword>
<accession>A0A9X4E1R0</accession>
<evidence type="ECO:0000313" key="3">
    <source>
        <dbReference type="EMBL" id="MDD9327539.1"/>
    </source>
</evidence>
<name>A0A9X4E1R0_9NEIS</name>
<dbReference type="Proteomes" id="UP001149607">
    <property type="component" value="Chromosome"/>
</dbReference>
<evidence type="ECO:0000313" key="4">
    <source>
        <dbReference type="EMBL" id="WWY02701.1"/>
    </source>
</evidence>
<dbReference type="EMBL" id="CP146598">
    <property type="protein sequence ID" value="WWY02701.1"/>
    <property type="molecule type" value="Genomic_DNA"/>
</dbReference>
<dbReference type="RefSeq" id="WP_274584785.1">
    <property type="nucleotide sequence ID" value="NZ_CP145811.1"/>
</dbReference>
<reference evidence="3" key="1">
    <citation type="submission" date="2022-10" db="EMBL/GenBank/DDBJ databases">
        <authorList>
            <person name="Boutroux M."/>
        </authorList>
    </citation>
    <scope>NUCLEOTIDE SEQUENCE</scope>
    <source>
        <strain evidence="3">51.81</strain>
    </source>
</reference>
<proteinExistence type="predicted"/>
<keyword evidence="1" id="KW-1133">Transmembrane helix</keyword>
<keyword evidence="1" id="KW-0472">Membrane</keyword>
<protein>
    <recommendedName>
        <fullName evidence="2">DUF6630 domain-containing protein</fullName>
    </recommendedName>
</protein>
<dbReference type="Pfam" id="PF20335">
    <property type="entry name" value="DUF6630"/>
    <property type="match status" value="1"/>
</dbReference>
<reference evidence="4" key="2">
    <citation type="submission" date="2024-02" db="EMBL/GenBank/DDBJ databases">
        <title>Neisseria leonii sp. nov.</title>
        <authorList>
            <person name="Boutroux M."/>
            <person name="Favre-Rochex S."/>
            <person name="Gorgette O."/>
            <person name="Touak G."/>
            <person name="Muhle E."/>
            <person name="Chesneau O."/>
            <person name="Clermont D."/>
            <person name="Rahi P."/>
        </authorList>
    </citation>
    <scope>NUCLEOTIDE SEQUENCE</scope>
    <source>
        <strain evidence="4">51.81</strain>
    </source>
</reference>
<keyword evidence="5" id="KW-1185">Reference proteome</keyword>
<evidence type="ECO:0000313" key="5">
    <source>
        <dbReference type="Proteomes" id="UP001149607"/>
    </source>
</evidence>
<feature type="transmembrane region" description="Helical" evidence="1">
    <location>
        <begin position="6"/>
        <end position="23"/>
    </location>
</feature>